<name>A0A1M5RNT3_9FIRM</name>
<proteinExistence type="predicted"/>
<keyword evidence="2" id="KW-1185">Reference proteome</keyword>
<dbReference type="Proteomes" id="UP000242329">
    <property type="component" value="Unassembled WGS sequence"/>
</dbReference>
<evidence type="ECO:0000313" key="2">
    <source>
        <dbReference type="Proteomes" id="UP000242329"/>
    </source>
</evidence>
<organism evidence="1 2">
    <name type="scientific">Thermosyntropha lipolytica DSM 11003</name>
    <dbReference type="NCBI Taxonomy" id="1123382"/>
    <lineage>
        <taxon>Bacteria</taxon>
        <taxon>Bacillati</taxon>
        <taxon>Bacillota</taxon>
        <taxon>Clostridia</taxon>
        <taxon>Eubacteriales</taxon>
        <taxon>Syntrophomonadaceae</taxon>
        <taxon>Thermosyntropha</taxon>
    </lineage>
</organism>
<dbReference type="OrthoDB" id="15452at2"/>
<gene>
    <name evidence="1" type="ORF">SAMN02745221_02071</name>
</gene>
<protein>
    <submittedName>
        <fullName evidence="1">Uncharacterized protein</fullName>
    </submittedName>
</protein>
<dbReference type="AlphaFoldDB" id="A0A1M5RNT3"/>
<dbReference type="STRING" id="1123382.SAMN02745221_02071"/>
<reference evidence="2" key="1">
    <citation type="submission" date="2016-11" db="EMBL/GenBank/DDBJ databases">
        <authorList>
            <person name="Varghese N."/>
            <person name="Submissions S."/>
        </authorList>
    </citation>
    <scope>NUCLEOTIDE SEQUENCE [LARGE SCALE GENOMIC DNA]</scope>
    <source>
        <strain evidence="2">DSM 11003</strain>
    </source>
</reference>
<dbReference type="RefSeq" id="WP_073093442.1">
    <property type="nucleotide sequence ID" value="NZ_FQWY01000053.1"/>
</dbReference>
<sequence length="166" mass="19787">MAGNIEYIINRTAFELIAEEILAYLDIDKILGVLINDGLFAMWIYACEKMRLEKDVWRDIERQGLEALERQKIVKFFCKICQLTEGLEKETVYENTLANLQRRFQEIQGRKMEEGRRKKEYEKAFYSELNQFFIDLAGDLPKLLFMRDLMEKVLLYARYHAKAVRV</sequence>
<dbReference type="EMBL" id="FQWY01000053">
    <property type="protein sequence ID" value="SHH27758.1"/>
    <property type="molecule type" value="Genomic_DNA"/>
</dbReference>
<accession>A0A1M5RNT3</accession>
<evidence type="ECO:0000313" key="1">
    <source>
        <dbReference type="EMBL" id="SHH27758.1"/>
    </source>
</evidence>